<comment type="caution">
    <text evidence="1">The sequence shown here is derived from an EMBL/GenBank/DDBJ whole genome shotgun (WGS) entry which is preliminary data.</text>
</comment>
<sequence>MHAARVVAAGVVAAAFAGAAVTVSKPMAAIAPAAMPFLIISLHLSVMAGSPTSGFSTMYWLRRFDCLLGVTRRSLALSARIIDVEGNGNGR</sequence>
<gene>
    <name evidence="1" type="ORF">Airi01_059470</name>
</gene>
<organism evidence="1 2">
    <name type="scientific">Actinoallomurus iriomotensis</name>
    <dbReference type="NCBI Taxonomy" id="478107"/>
    <lineage>
        <taxon>Bacteria</taxon>
        <taxon>Bacillati</taxon>
        <taxon>Actinomycetota</taxon>
        <taxon>Actinomycetes</taxon>
        <taxon>Streptosporangiales</taxon>
        <taxon>Thermomonosporaceae</taxon>
        <taxon>Actinoallomurus</taxon>
    </lineage>
</organism>
<protein>
    <submittedName>
        <fullName evidence="1">Uncharacterized protein</fullName>
    </submittedName>
</protein>
<reference evidence="1" key="1">
    <citation type="submission" date="2023-03" db="EMBL/GenBank/DDBJ databases">
        <title>Actinoallomurus iriomotensis NBRC 103681.</title>
        <authorList>
            <person name="Ichikawa N."/>
            <person name="Sato H."/>
            <person name="Tonouchi N."/>
        </authorList>
    </citation>
    <scope>NUCLEOTIDE SEQUENCE</scope>
    <source>
        <strain evidence="1">NBRC 103681</strain>
    </source>
</reference>
<accession>A0A9W6RPP6</accession>
<name>A0A9W6RPP6_9ACTN</name>
<evidence type="ECO:0000313" key="2">
    <source>
        <dbReference type="Proteomes" id="UP001165135"/>
    </source>
</evidence>
<proteinExistence type="predicted"/>
<evidence type="ECO:0000313" key="1">
    <source>
        <dbReference type="EMBL" id="GLY77680.1"/>
    </source>
</evidence>
<dbReference type="AlphaFoldDB" id="A0A9W6RPP6"/>
<dbReference type="EMBL" id="BSTJ01000007">
    <property type="protein sequence ID" value="GLY77680.1"/>
    <property type="molecule type" value="Genomic_DNA"/>
</dbReference>
<dbReference type="Proteomes" id="UP001165135">
    <property type="component" value="Unassembled WGS sequence"/>
</dbReference>